<feature type="transmembrane region" description="Helical" evidence="1">
    <location>
        <begin position="12"/>
        <end position="34"/>
    </location>
</feature>
<feature type="domain" description="EAL" evidence="2">
    <location>
        <begin position="518"/>
        <end position="769"/>
    </location>
</feature>
<dbReference type="Gene3D" id="3.30.70.270">
    <property type="match status" value="1"/>
</dbReference>
<dbReference type="RefSeq" id="WP_208238063.1">
    <property type="nucleotide sequence ID" value="NZ_JAGFBF010000004.1"/>
</dbReference>
<dbReference type="EMBL" id="JAGFBF010000004">
    <property type="protein sequence ID" value="MBO2989673.1"/>
    <property type="molecule type" value="Genomic_DNA"/>
</dbReference>
<evidence type="ECO:0000259" key="3">
    <source>
        <dbReference type="PROSITE" id="PS50887"/>
    </source>
</evidence>
<feature type="domain" description="GGDEF" evidence="3">
    <location>
        <begin position="376"/>
        <end position="508"/>
    </location>
</feature>
<reference evidence="4" key="1">
    <citation type="submission" date="2021-03" db="EMBL/GenBank/DDBJ databases">
        <title>Leucobacter chromiisoli sp. nov., isolated from chromium-containing soil of chemical plant.</title>
        <authorList>
            <person name="Xu Z."/>
        </authorList>
    </citation>
    <scope>NUCLEOTIDE SEQUENCE</scope>
    <source>
        <strain evidence="4">K 70/01</strain>
    </source>
</reference>
<dbReference type="PANTHER" id="PTHR33121">
    <property type="entry name" value="CYCLIC DI-GMP PHOSPHODIESTERASE PDEF"/>
    <property type="match status" value="1"/>
</dbReference>
<feature type="transmembrane region" description="Helical" evidence="1">
    <location>
        <begin position="137"/>
        <end position="160"/>
    </location>
</feature>
<dbReference type="SUPFAM" id="SSF141868">
    <property type="entry name" value="EAL domain-like"/>
    <property type="match status" value="1"/>
</dbReference>
<dbReference type="SMART" id="SM00267">
    <property type="entry name" value="GGDEF"/>
    <property type="match status" value="1"/>
</dbReference>
<dbReference type="Proteomes" id="UP000668403">
    <property type="component" value="Unassembled WGS sequence"/>
</dbReference>
<protein>
    <submittedName>
        <fullName evidence="4">EAL domain-containing protein</fullName>
    </submittedName>
</protein>
<name>A0A939QEH4_9MICO</name>
<feature type="transmembrane region" description="Helical" evidence="1">
    <location>
        <begin position="87"/>
        <end position="104"/>
    </location>
</feature>
<dbReference type="AlphaFoldDB" id="A0A939QEH4"/>
<dbReference type="SMART" id="SM00052">
    <property type="entry name" value="EAL"/>
    <property type="match status" value="1"/>
</dbReference>
<dbReference type="InterPro" id="IPR029787">
    <property type="entry name" value="Nucleotide_cyclase"/>
</dbReference>
<dbReference type="CDD" id="cd01949">
    <property type="entry name" value="GGDEF"/>
    <property type="match status" value="1"/>
</dbReference>
<proteinExistence type="predicted"/>
<dbReference type="InterPro" id="IPR001633">
    <property type="entry name" value="EAL_dom"/>
</dbReference>
<feature type="transmembrane region" description="Helical" evidence="1">
    <location>
        <begin position="181"/>
        <end position="198"/>
    </location>
</feature>
<keyword evidence="5" id="KW-1185">Reference proteome</keyword>
<dbReference type="PROSITE" id="PS50887">
    <property type="entry name" value="GGDEF"/>
    <property type="match status" value="1"/>
</dbReference>
<keyword evidence="1" id="KW-0472">Membrane</keyword>
<dbReference type="InterPro" id="IPR035919">
    <property type="entry name" value="EAL_sf"/>
</dbReference>
<dbReference type="InterPro" id="IPR000160">
    <property type="entry name" value="GGDEF_dom"/>
</dbReference>
<dbReference type="CDD" id="cd01948">
    <property type="entry name" value="EAL"/>
    <property type="match status" value="1"/>
</dbReference>
<feature type="transmembrane region" description="Helical" evidence="1">
    <location>
        <begin position="111"/>
        <end position="131"/>
    </location>
</feature>
<dbReference type="InterPro" id="IPR043128">
    <property type="entry name" value="Rev_trsase/Diguanyl_cyclase"/>
</dbReference>
<comment type="caution">
    <text evidence="4">The sequence shown here is derived from an EMBL/GenBank/DDBJ whole genome shotgun (WGS) entry which is preliminary data.</text>
</comment>
<dbReference type="Pfam" id="PF00990">
    <property type="entry name" value="GGDEF"/>
    <property type="match status" value="1"/>
</dbReference>
<evidence type="ECO:0000259" key="2">
    <source>
        <dbReference type="PROSITE" id="PS50883"/>
    </source>
</evidence>
<keyword evidence="1" id="KW-0812">Transmembrane</keyword>
<evidence type="ECO:0000313" key="5">
    <source>
        <dbReference type="Proteomes" id="UP000668403"/>
    </source>
</evidence>
<dbReference type="Gene3D" id="3.20.20.450">
    <property type="entry name" value="EAL domain"/>
    <property type="match status" value="1"/>
</dbReference>
<organism evidence="4 5">
    <name type="scientific">Leucobacter tardus</name>
    <dbReference type="NCBI Taxonomy" id="501483"/>
    <lineage>
        <taxon>Bacteria</taxon>
        <taxon>Bacillati</taxon>
        <taxon>Actinomycetota</taxon>
        <taxon>Actinomycetes</taxon>
        <taxon>Micrococcales</taxon>
        <taxon>Microbacteriaceae</taxon>
        <taxon>Leucobacter</taxon>
    </lineage>
</organism>
<dbReference type="PANTHER" id="PTHR33121:SF70">
    <property type="entry name" value="SIGNALING PROTEIN YKOW"/>
    <property type="match status" value="1"/>
</dbReference>
<dbReference type="Pfam" id="PF00563">
    <property type="entry name" value="EAL"/>
    <property type="match status" value="1"/>
</dbReference>
<evidence type="ECO:0000256" key="1">
    <source>
        <dbReference type="SAM" id="Phobius"/>
    </source>
</evidence>
<dbReference type="GO" id="GO:0071111">
    <property type="term" value="F:cyclic-guanylate-specific phosphodiesterase activity"/>
    <property type="evidence" value="ECO:0007669"/>
    <property type="project" value="InterPro"/>
</dbReference>
<dbReference type="PROSITE" id="PS50883">
    <property type="entry name" value="EAL"/>
    <property type="match status" value="1"/>
</dbReference>
<evidence type="ECO:0000313" key="4">
    <source>
        <dbReference type="EMBL" id="MBO2989673.1"/>
    </source>
</evidence>
<dbReference type="NCBIfam" id="TIGR00254">
    <property type="entry name" value="GGDEF"/>
    <property type="match status" value="1"/>
</dbReference>
<sequence>MVRRDRATRRGVIFGSACILLAIATIAYAVIGLVSAPPESWTLVLTVIGSVVICAPMQVRVGPSPGFPLVGVAVVLLAIPHPDVSPFVVVGVWAIGIVLAQCFVRRNVWHALRFAGLGSLSGLAFVSVMTVTPDGTWWLLPELLLATCAYYTVFLCGEFVRYRLDAPFHGDGWRFSLSPSRVARVVIAVTLAATAMNVCNEYVIPWLERDPDADRTPLIVLLAAATCHMLARRSAYTDVEYRLSAVVDAAVELPLESGASLAAALRARAKSIVDALDVDILDRGPQGAEIGAPVFLGGDAERYLIAARKIGGASFTRDDERALSTLAHVASETARIQYQVDALEHRANSDPLTGLPNYGAFQRALEEANEHRPYREAIALLFIDLDNFKKLNDNFGHRAGDEILRAIAERLRRTAGGGDFVSRVGGDEFVVVLTDLDTLDQAKLNADRIVDALSERLTIEGKQLRPVVSAGLAFSSHREINAQTLVEDADRAMLQVKRSRHDAGLHHGSSVGLSTHRSTRTNEIVARAIENDRLSLAFQPIVDLTSGEIWAFEALVRYVDPELGPISPPSLVSRAKSLGLMNELTRQVVRNALEAAESFRALAPSIRCITVNLELGQISERELGPFVREAAGAHPDLSLCIELNERSLRSATDQLRRDAEALQSAGIIIALDDYGSDDSVVGSLVHFPMNILKIDKSLISNLDDARQREVVKALQGFSDNLSYTMVVEGIETAAMVEVMRELGTASAQGYYFGRPVSFALTRDRLQRHGTRAVID</sequence>
<gene>
    <name evidence="4" type="ORF">J4H85_06650</name>
</gene>
<dbReference type="InterPro" id="IPR050706">
    <property type="entry name" value="Cyclic-di-GMP_PDE-like"/>
</dbReference>
<keyword evidence="1" id="KW-1133">Transmembrane helix</keyword>
<dbReference type="SUPFAM" id="SSF55073">
    <property type="entry name" value="Nucleotide cyclase"/>
    <property type="match status" value="1"/>
</dbReference>
<accession>A0A939QEH4</accession>